<sequence>MARYLNFNDIARGNVPEKHHFQQAATEIRLKLAEMLSGDLISFGVIYGSVARGDSSRRSDVDLFVIASKGRRVEAIVEIGKVAGDILDKYNIEIDPYVPCREICVSRVNAISPGYWNHICLFKGDFIGEFPGYLIIVDTVEEDVRRWITRKIMSIQKYIGNPRYLLEPVENNSDFLEALGKANDVFSYGARKIGSLIQENMGLADDYSVQSKDLFKEFSEDLYKMIDTAHQLSREYSDYLDELLAKNMLSKEDRGDYRNYLLNRYVVLLPLAMDFLIKTAQHLWPTPIHDG</sequence>
<name>A0A0G0PZJ7_UNCC2</name>
<dbReference type="Proteomes" id="UP000034207">
    <property type="component" value="Unassembled WGS sequence"/>
</dbReference>
<organism evidence="2 3">
    <name type="scientific">candidate division CPR2 bacterium GW2011_GWC2_39_10</name>
    <dbReference type="NCBI Taxonomy" id="1618345"/>
    <lineage>
        <taxon>Bacteria</taxon>
        <taxon>Bacteria division CPR2</taxon>
    </lineage>
</organism>
<dbReference type="InterPro" id="IPR043519">
    <property type="entry name" value="NT_sf"/>
</dbReference>
<dbReference type="Pfam" id="PF18765">
    <property type="entry name" value="Polbeta"/>
    <property type="match status" value="1"/>
</dbReference>
<gene>
    <name evidence="2" type="ORF">UT18_C0007G0102</name>
</gene>
<dbReference type="InterPro" id="IPR041633">
    <property type="entry name" value="Polbeta"/>
</dbReference>
<dbReference type="Gene3D" id="3.30.460.10">
    <property type="entry name" value="Beta Polymerase, domain 2"/>
    <property type="match status" value="1"/>
</dbReference>
<dbReference type="InterPro" id="IPR052548">
    <property type="entry name" value="Type_VII_TA_antitoxin"/>
</dbReference>
<dbReference type="PANTHER" id="PTHR33933">
    <property type="entry name" value="NUCLEOTIDYLTRANSFERASE"/>
    <property type="match status" value="1"/>
</dbReference>
<proteinExistence type="predicted"/>
<dbReference type="PANTHER" id="PTHR33933:SF3">
    <property type="entry name" value="PROTEIN ADENYLYLTRANSFERASE MJ0604-RELATED"/>
    <property type="match status" value="1"/>
</dbReference>
<dbReference type="AlphaFoldDB" id="A0A0G0PZJ7"/>
<protein>
    <recommendedName>
        <fullName evidence="1">Polymerase beta nucleotidyltransferase domain-containing protein</fullName>
    </recommendedName>
</protein>
<comment type="caution">
    <text evidence="2">The sequence shown here is derived from an EMBL/GenBank/DDBJ whole genome shotgun (WGS) entry which is preliminary data.</text>
</comment>
<evidence type="ECO:0000313" key="2">
    <source>
        <dbReference type="EMBL" id="KKQ94846.1"/>
    </source>
</evidence>
<accession>A0A0G0PZJ7</accession>
<dbReference type="EMBL" id="LBVV01000007">
    <property type="protein sequence ID" value="KKQ94846.1"/>
    <property type="molecule type" value="Genomic_DNA"/>
</dbReference>
<evidence type="ECO:0000313" key="3">
    <source>
        <dbReference type="Proteomes" id="UP000034207"/>
    </source>
</evidence>
<evidence type="ECO:0000259" key="1">
    <source>
        <dbReference type="Pfam" id="PF18765"/>
    </source>
</evidence>
<feature type="domain" description="Polymerase beta nucleotidyltransferase" evidence="1">
    <location>
        <begin position="33"/>
        <end position="86"/>
    </location>
</feature>
<reference evidence="2 3" key="1">
    <citation type="journal article" date="2015" name="Nature">
        <title>rRNA introns, odd ribosomes, and small enigmatic genomes across a large radiation of phyla.</title>
        <authorList>
            <person name="Brown C.T."/>
            <person name="Hug L.A."/>
            <person name="Thomas B.C."/>
            <person name="Sharon I."/>
            <person name="Castelle C.J."/>
            <person name="Singh A."/>
            <person name="Wilkins M.J."/>
            <person name="Williams K.H."/>
            <person name="Banfield J.F."/>
        </authorList>
    </citation>
    <scope>NUCLEOTIDE SEQUENCE [LARGE SCALE GENOMIC DNA]</scope>
</reference>
<dbReference type="SUPFAM" id="SSF81301">
    <property type="entry name" value="Nucleotidyltransferase"/>
    <property type="match status" value="1"/>
</dbReference>